<dbReference type="EMBL" id="ARXZ02000004">
    <property type="protein sequence ID" value="ERI01334.1"/>
    <property type="molecule type" value="Genomic_DNA"/>
</dbReference>
<accession>A0AAN4HKI5</accession>
<evidence type="ECO:0000313" key="2">
    <source>
        <dbReference type="Proteomes" id="UP000013487"/>
    </source>
</evidence>
<organism evidence="1 2">
    <name type="scientific">Bacillus thuringiensis T01-328</name>
    <dbReference type="NCBI Taxonomy" id="1324966"/>
    <lineage>
        <taxon>Bacteria</taxon>
        <taxon>Bacillati</taxon>
        <taxon>Bacillota</taxon>
        <taxon>Bacilli</taxon>
        <taxon>Bacillales</taxon>
        <taxon>Bacillaceae</taxon>
        <taxon>Bacillus</taxon>
        <taxon>Bacillus cereus group</taxon>
    </lineage>
</organism>
<name>A0AAN4HKI5_BACTU</name>
<sequence length="58" mass="6906">MNEVLEPITEQKEIFKVELWLLQLKTWLECEAEIQPPDVTGVYLKQAKEIQDFLDSRE</sequence>
<proteinExistence type="predicted"/>
<gene>
    <name evidence="1" type="ORF">BTCBT_002922</name>
</gene>
<comment type="caution">
    <text evidence="1">The sequence shown here is derived from an EMBL/GenBank/DDBJ whole genome shotgun (WGS) entry which is preliminary data.</text>
</comment>
<protein>
    <submittedName>
        <fullName evidence="1">Uncharacterized protein</fullName>
    </submittedName>
</protein>
<reference evidence="1 2" key="1">
    <citation type="journal article" date="2013" name="Genome Announc.">
        <title>Draft Genome Sequence of Bacillus thuringiensis var. thuringiensis Strain T01-328, a Brazilian Isolate That Produces a Soluble Pesticide Protein, Cry1Ia.</title>
        <authorList>
            <person name="Varani A.M."/>
            <person name="Lemos M.V."/>
            <person name="Fernandes C.C."/>
            <person name="Lemos E.G."/>
            <person name="Alves E.C."/>
            <person name="Desiderio J.A."/>
        </authorList>
    </citation>
    <scope>NUCLEOTIDE SEQUENCE [LARGE SCALE GENOMIC DNA]</scope>
    <source>
        <strain evidence="1 2">T01-328</strain>
    </source>
</reference>
<evidence type="ECO:0000313" key="1">
    <source>
        <dbReference type="EMBL" id="ERI01334.1"/>
    </source>
</evidence>
<dbReference type="Proteomes" id="UP000013487">
    <property type="component" value="Unassembled WGS sequence"/>
</dbReference>
<dbReference type="RefSeq" id="WP_001006704.1">
    <property type="nucleotide sequence ID" value="NZ_ARXZ02000004.1"/>
</dbReference>
<dbReference type="AlphaFoldDB" id="A0AAN4HKI5"/>